<evidence type="ECO:0000256" key="2">
    <source>
        <dbReference type="SAM" id="SignalP"/>
    </source>
</evidence>
<dbReference type="PANTHER" id="PTHR35890:SF3">
    <property type="entry name" value="ECOTIN"/>
    <property type="match status" value="1"/>
</dbReference>
<comment type="similarity">
    <text evidence="1">Belongs to the protease inhibitor I11 (ecotin) family.</text>
</comment>
<gene>
    <name evidence="3" type="primary">eco</name>
    <name evidence="3" type="ORF">GCM10009409_32690</name>
</gene>
<feature type="chain" id="PRO_5046769122" evidence="2">
    <location>
        <begin position="25"/>
        <end position="185"/>
    </location>
</feature>
<sequence>MHTTIRCKPLLMATSLLLASVSLACQATSKPNNDPLNAISIQSSVMNAENYQAQADTKMYPAPQGNMVQHILTLPKLNNESEYLIEIQVGQNKLVDCNKVKLMGEIETMSLDGWGYRYYQVDSIMQGPSTRMMCTDAKTAQFVVLNDSLTLAYDSRLPKVFYLPKDAQLRYRIWQIASDFEYSGQ</sequence>
<dbReference type="EMBL" id="BMQV01000043">
    <property type="protein sequence ID" value="GGP64728.1"/>
    <property type="molecule type" value="Genomic_DNA"/>
</dbReference>
<comment type="caution">
    <text evidence="3">The sequence shown here is derived from an EMBL/GenBank/DDBJ whole genome shotgun (WGS) entry which is preliminary data.</text>
</comment>
<protein>
    <submittedName>
        <fullName evidence="3">Ecotin</fullName>
    </submittedName>
</protein>
<dbReference type="SUPFAM" id="SSF49772">
    <property type="entry name" value="Ecotin, trypsin inhibitor"/>
    <property type="match status" value="1"/>
</dbReference>
<dbReference type="InterPro" id="IPR005658">
    <property type="entry name" value="Prot_inh_ecotin"/>
</dbReference>
<proteinExistence type="inferred from homology"/>
<evidence type="ECO:0000313" key="4">
    <source>
        <dbReference type="Proteomes" id="UP000654367"/>
    </source>
</evidence>
<evidence type="ECO:0000256" key="1">
    <source>
        <dbReference type="ARBA" id="ARBA00010558"/>
    </source>
</evidence>
<keyword evidence="2" id="KW-0732">Signal</keyword>
<dbReference type="PROSITE" id="PS51257">
    <property type="entry name" value="PROKAR_LIPOPROTEIN"/>
    <property type="match status" value="1"/>
</dbReference>
<dbReference type="Pfam" id="PF03974">
    <property type="entry name" value="Ecotin"/>
    <property type="match status" value="1"/>
</dbReference>
<dbReference type="Proteomes" id="UP000654367">
    <property type="component" value="Unassembled WGS sequence"/>
</dbReference>
<dbReference type="Gene3D" id="2.60.40.550">
    <property type="entry name" value="Ecotin"/>
    <property type="match status" value="1"/>
</dbReference>
<organism evidence="3 4">
    <name type="scientific">Shewanella saliphila</name>
    <dbReference type="NCBI Taxonomy" id="2282698"/>
    <lineage>
        <taxon>Bacteria</taxon>
        <taxon>Pseudomonadati</taxon>
        <taxon>Pseudomonadota</taxon>
        <taxon>Gammaproteobacteria</taxon>
        <taxon>Alteromonadales</taxon>
        <taxon>Shewanellaceae</taxon>
        <taxon>Shewanella</taxon>
    </lineage>
</organism>
<keyword evidence="4" id="KW-1185">Reference proteome</keyword>
<dbReference type="RefSeq" id="WP_188922336.1">
    <property type="nucleotide sequence ID" value="NZ_BMQV01000043.1"/>
</dbReference>
<dbReference type="InterPro" id="IPR036198">
    <property type="entry name" value="Ecotin_sf"/>
</dbReference>
<dbReference type="NCBIfam" id="NF002987">
    <property type="entry name" value="PRK03719.1"/>
    <property type="match status" value="1"/>
</dbReference>
<feature type="signal peptide" evidence="2">
    <location>
        <begin position="1"/>
        <end position="24"/>
    </location>
</feature>
<dbReference type="PANTHER" id="PTHR35890">
    <property type="match status" value="1"/>
</dbReference>
<accession>A0ABQ2QB95</accession>
<reference evidence="4" key="1">
    <citation type="journal article" date="2019" name="Int. J. Syst. Evol. Microbiol.">
        <title>The Global Catalogue of Microorganisms (GCM) 10K type strain sequencing project: providing services to taxonomists for standard genome sequencing and annotation.</title>
        <authorList>
            <consortium name="The Broad Institute Genomics Platform"/>
            <consortium name="The Broad Institute Genome Sequencing Center for Infectious Disease"/>
            <person name="Wu L."/>
            <person name="Ma J."/>
        </authorList>
    </citation>
    <scope>NUCLEOTIDE SEQUENCE [LARGE SCALE GENOMIC DNA]</scope>
    <source>
        <strain evidence="4">JCM 32304</strain>
    </source>
</reference>
<name>A0ABQ2QB95_9GAMM</name>
<evidence type="ECO:0000313" key="3">
    <source>
        <dbReference type="EMBL" id="GGP64728.1"/>
    </source>
</evidence>